<name>A0A8H3FHS3_9LECA</name>
<reference evidence="1" key="1">
    <citation type="submission" date="2021-03" db="EMBL/GenBank/DDBJ databases">
        <authorList>
            <person name="Tagirdzhanova G."/>
        </authorList>
    </citation>
    <scope>NUCLEOTIDE SEQUENCE</scope>
</reference>
<sequence length="649" mass="72081">MSSSTTLSAGRPGGVGWQVDLPGSASLVLSLGASGLKRFAEAGVDFHTILCIGEIAEKCAASNEYRRELSLCRQAQRSESQWLYNLVEIGAATNFVADELLKKRAGETVVALMSAILPVMSETSCGDLLLKLFEASKTPLDKTPGFGQLRSIRKSLTPLARKTQFKDRVFQYHVLARQLLETHATTAYLTAYESIPSEETAVQVILALSRLVQEDSGLILAYYGLRGSGWVIAYARHVLGLPVCALRSTSKPVPISGDYQNARVFAYIFEKENKCELLLNQNIQDCFVTKSLHPSCHAGWLIDVGTTSVLDSYISAANPLRKGVSVMARSMADSYIQMLVSYVINEKKNARGTEFIRYPFYCLPALRERVTKILSLLGFDTGDGSNLNDGEWSKYIKFERLMRQGSRRRKDLFTEATPSPYLAAGPAWIRSGLGHTQVSGDIQTTESSRDAFDAHQDSRLDKQGTKQISFLSGIVEATCLLSFTDWDETLRRLSISFLENSTFGSESLIFKKPLVETLSGYPPDLAQPLGMIKLCELTIDMCVGVREVWTPVFSDEKMLAFRNHEIVFVQNAAFHQTLDLQSYFVHLMPGTMTADGEEKTKLYTYSTDQPKIESIPFCQTHKLASVDSSPGISFSPRLKFFRRGYLFAA</sequence>
<keyword evidence="2" id="KW-1185">Reference proteome</keyword>
<dbReference type="EMBL" id="CAJPDR010000203">
    <property type="protein sequence ID" value="CAF9925407.1"/>
    <property type="molecule type" value="Genomic_DNA"/>
</dbReference>
<organism evidence="1 2">
    <name type="scientific">Alectoria fallacina</name>
    <dbReference type="NCBI Taxonomy" id="1903189"/>
    <lineage>
        <taxon>Eukaryota</taxon>
        <taxon>Fungi</taxon>
        <taxon>Dikarya</taxon>
        <taxon>Ascomycota</taxon>
        <taxon>Pezizomycotina</taxon>
        <taxon>Lecanoromycetes</taxon>
        <taxon>OSLEUM clade</taxon>
        <taxon>Lecanoromycetidae</taxon>
        <taxon>Lecanorales</taxon>
        <taxon>Lecanorineae</taxon>
        <taxon>Parmeliaceae</taxon>
        <taxon>Alectoria</taxon>
    </lineage>
</organism>
<proteinExistence type="predicted"/>
<comment type="caution">
    <text evidence="1">The sequence shown here is derived from an EMBL/GenBank/DDBJ whole genome shotgun (WGS) entry which is preliminary data.</text>
</comment>
<protein>
    <submittedName>
        <fullName evidence="1">Uncharacterized protein</fullName>
    </submittedName>
</protein>
<dbReference type="Proteomes" id="UP000664203">
    <property type="component" value="Unassembled WGS sequence"/>
</dbReference>
<evidence type="ECO:0000313" key="2">
    <source>
        <dbReference type="Proteomes" id="UP000664203"/>
    </source>
</evidence>
<dbReference type="OrthoDB" id="5091830at2759"/>
<accession>A0A8H3FHS3</accession>
<evidence type="ECO:0000313" key="1">
    <source>
        <dbReference type="EMBL" id="CAF9925407.1"/>
    </source>
</evidence>
<dbReference type="AlphaFoldDB" id="A0A8H3FHS3"/>
<gene>
    <name evidence="1" type="ORF">ALECFALPRED_003132</name>
</gene>